<comment type="caution">
    <text evidence="2">The sequence shown here is derived from an EMBL/GenBank/DDBJ whole genome shotgun (WGS) entry which is preliminary data.</text>
</comment>
<dbReference type="Pfam" id="PF02992">
    <property type="entry name" value="Transposase_21"/>
    <property type="match status" value="1"/>
</dbReference>
<feature type="non-terminal residue" evidence="2">
    <location>
        <position position="1"/>
    </location>
</feature>
<reference evidence="2" key="2">
    <citation type="journal article" date="2023" name="BMC Genomics">
        <title>Pest status, molecular evolution, and epigenetic factors derived from the genome assembly of Frankliniella fusca, a thysanopteran phytovirus vector.</title>
        <authorList>
            <person name="Catto M.A."/>
            <person name="Labadie P.E."/>
            <person name="Jacobson A.L."/>
            <person name="Kennedy G.G."/>
            <person name="Srinivasan R."/>
            <person name="Hunt B.G."/>
        </authorList>
    </citation>
    <scope>NUCLEOTIDE SEQUENCE</scope>
    <source>
        <tissue evidence="2">Head</tissue>
    </source>
</reference>
<feature type="region of interest" description="Disordered" evidence="1">
    <location>
        <begin position="1"/>
        <end position="25"/>
    </location>
</feature>
<dbReference type="Proteomes" id="UP001219518">
    <property type="component" value="Unassembled WGS sequence"/>
</dbReference>
<feature type="region of interest" description="Disordered" evidence="1">
    <location>
        <begin position="43"/>
        <end position="204"/>
    </location>
</feature>
<feature type="region of interest" description="Disordered" evidence="1">
    <location>
        <begin position="219"/>
        <end position="279"/>
    </location>
</feature>
<proteinExistence type="predicted"/>
<evidence type="ECO:0000256" key="1">
    <source>
        <dbReference type="SAM" id="MobiDB-lite"/>
    </source>
</evidence>
<feature type="compositionally biased region" description="Acidic residues" evidence="1">
    <location>
        <begin position="219"/>
        <end position="234"/>
    </location>
</feature>
<dbReference type="AlphaFoldDB" id="A0AAE1H803"/>
<feature type="compositionally biased region" description="Polar residues" evidence="1">
    <location>
        <begin position="125"/>
        <end position="146"/>
    </location>
</feature>
<evidence type="ECO:0000313" key="3">
    <source>
        <dbReference type="Proteomes" id="UP001219518"/>
    </source>
</evidence>
<evidence type="ECO:0000313" key="2">
    <source>
        <dbReference type="EMBL" id="KAK3916484.1"/>
    </source>
</evidence>
<feature type="compositionally biased region" description="Polar residues" evidence="1">
    <location>
        <begin position="165"/>
        <end position="180"/>
    </location>
</feature>
<protein>
    <submittedName>
        <fullName evidence="2">Midasin</fullName>
    </submittedName>
</protein>
<dbReference type="PANTHER" id="PTHR46579">
    <property type="entry name" value="F5/8 TYPE C DOMAIN-CONTAINING PROTEIN-RELATED"/>
    <property type="match status" value="1"/>
</dbReference>
<organism evidence="2 3">
    <name type="scientific">Frankliniella fusca</name>
    <dbReference type="NCBI Taxonomy" id="407009"/>
    <lineage>
        <taxon>Eukaryota</taxon>
        <taxon>Metazoa</taxon>
        <taxon>Ecdysozoa</taxon>
        <taxon>Arthropoda</taxon>
        <taxon>Hexapoda</taxon>
        <taxon>Insecta</taxon>
        <taxon>Pterygota</taxon>
        <taxon>Neoptera</taxon>
        <taxon>Paraneoptera</taxon>
        <taxon>Thysanoptera</taxon>
        <taxon>Terebrantia</taxon>
        <taxon>Thripoidea</taxon>
        <taxon>Thripidae</taxon>
        <taxon>Frankliniella</taxon>
    </lineage>
</organism>
<dbReference type="InterPro" id="IPR004242">
    <property type="entry name" value="Transposase_21"/>
</dbReference>
<accession>A0AAE1H803</accession>
<feature type="compositionally biased region" description="Acidic residues" evidence="1">
    <location>
        <begin position="245"/>
        <end position="256"/>
    </location>
</feature>
<feature type="compositionally biased region" description="Polar residues" evidence="1">
    <location>
        <begin position="53"/>
        <end position="76"/>
    </location>
</feature>
<sequence>MSQERRNRGPYKKYLLDEQEPVPKRSRIFYAPKVNDQLLSVEKSYASDDGSETHVQACSSNDQHQVPDSQRNNFDNTSHRVHLKPNQDSNQALSDEDNENASDDGDRNETYIRAVATGYPEQASHENFSITSRGSLKPTQCTIGEQSSSSSSHYHTIPPVRMTVNDPSLSNKATSTASHDNNGRNEEDQEYTTNPEQEVDVQGEQLLTVEIYINDGENETGESAEAEEEQEGFNEVEGGQKSLDVGEEEGSDDTEEEQGREVEQQGDLNSDSEDNTEQPNENLEILSGHEELWKAIKNNPTFTSPITTEVGCSPAEVLLKLLGLREQNNLSFKAFVDTAKLVNSIFVSPVVQGTQYLLDKLLLSSTGVSRYFYCKNCSFSFGKIDHKATPILICPKCETNNALHDLTKATYFVLFPIKCQIELLLMDKKVRDSLLDPKDAVKQNSEENILRDVYDGICYKEFVASLPENLVERVISCVFCTDGSPLFKSSTYSIWPFFLCINELPPLIRMRNLLLGGLWFGNKHPPMDLYLKPVVDNLSSLSRHGFEVKVDEEPVVWIQGREEQCKALIATLAIILVIGNASVPRSHNALIEHGRECLNNNNLIYVYGVQYVSPLVNLPKFDIVRGMVQDFPHNIPFGIARTFLDEWLNNSKRSFYIGSPDELSILNRRIECLKPCIEVRRGIRPLKDMANWKAREYENWILFYSLVVLINILPPSFWTHWSYLVQAVYLLSRESVSTDHVNSAHKLLQCWVADVERLYGQKYMSFNVHICSHLAENVCRWGPWWAVSTYCFESAIGELKNILHAQRGIPHQVERELSYCQAKKILLNTCQTPRAEKFLDDIKSKPNKMTAFLNLEECVVVGKGEDLIPNHEERFLMSQSTQDIDNENCVAYSKIIAFRCVFTTESVSVGKKFNNSVALTTSGTIVIIKKNIRDKTTEKVYIFCVEADCGVFLKFPLGVRILPQDHCVKVINSIGCRLKLLSVRDLKI</sequence>
<name>A0AAE1H803_9NEOP</name>
<reference evidence="2" key="1">
    <citation type="submission" date="2021-07" db="EMBL/GenBank/DDBJ databases">
        <authorList>
            <person name="Catto M.A."/>
            <person name="Jacobson A."/>
            <person name="Kennedy G."/>
            <person name="Labadie P."/>
            <person name="Hunt B.G."/>
            <person name="Srinivasan R."/>
        </authorList>
    </citation>
    <scope>NUCLEOTIDE SEQUENCE</scope>
    <source>
        <strain evidence="2">PL_HMW_Pooled</strain>
        <tissue evidence="2">Head</tissue>
    </source>
</reference>
<keyword evidence="3" id="KW-1185">Reference proteome</keyword>
<gene>
    <name evidence="2" type="ORF">KUF71_006258</name>
</gene>
<dbReference type="PANTHER" id="PTHR46579:SF1">
    <property type="entry name" value="F5_8 TYPE C DOMAIN-CONTAINING PROTEIN"/>
    <property type="match status" value="1"/>
</dbReference>
<feature type="compositionally biased region" description="Acidic residues" evidence="1">
    <location>
        <begin position="94"/>
        <end position="103"/>
    </location>
</feature>
<dbReference type="EMBL" id="JAHWGI010000532">
    <property type="protein sequence ID" value="KAK3916484.1"/>
    <property type="molecule type" value="Genomic_DNA"/>
</dbReference>